<evidence type="ECO:0000259" key="2">
    <source>
        <dbReference type="Pfam" id="PF00437"/>
    </source>
</evidence>
<dbReference type="Proteomes" id="UP000279859">
    <property type="component" value="Unassembled WGS sequence"/>
</dbReference>
<comment type="caution">
    <text evidence="3">The sequence shown here is derived from an EMBL/GenBank/DDBJ whole genome shotgun (WGS) entry which is preliminary data.</text>
</comment>
<dbReference type="AlphaFoldDB" id="A0A3M8LCY1"/>
<reference evidence="3 4" key="1">
    <citation type="submission" date="2018-11" db="EMBL/GenBank/DDBJ databases">
        <title>Cryobacterium sp. nov., isolated from rhizosphere soil of lettuce.</title>
        <authorList>
            <person name="Wang Y."/>
        </authorList>
    </citation>
    <scope>NUCLEOTIDE SEQUENCE [LARGE SCALE GENOMIC DNA]</scope>
    <source>
        <strain evidence="3 4">NEAU-85</strain>
    </source>
</reference>
<comment type="similarity">
    <text evidence="1">Belongs to the GSP E family.</text>
</comment>
<accession>A0A3M8LCY1</accession>
<dbReference type="PANTHER" id="PTHR30486:SF6">
    <property type="entry name" value="TYPE IV PILUS RETRACTATION ATPASE PILT"/>
    <property type="match status" value="1"/>
</dbReference>
<dbReference type="NCBIfam" id="TIGR03819">
    <property type="entry name" value="heli_sec_ATPase"/>
    <property type="match status" value="1"/>
</dbReference>
<evidence type="ECO:0000313" key="4">
    <source>
        <dbReference type="Proteomes" id="UP000279859"/>
    </source>
</evidence>
<keyword evidence="4" id="KW-1185">Reference proteome</keyword>
<dbReference type="CDD" id="cd01130">
    <property type="entry name" value="VirB11-like_ATPase"/>
    <property type="match status" value="1"/>
</dbReference>
<dbReference type="InterPro" id="IPR027417">
    <property type="entry name" value="P-loop_NTPase"/>
</dbReference>
<feature type="domain" description="Bacterial type II secretion system protein E" evidence="2">
    <location>
        <begin position="106"/>
        <end position="332"/>
    </location>
</feature>
<proteinExistence type="inferred from homology"/>
<dbReference type="SUPFAM" id="SSF52540">
    <property type="entry name" value="P-loop containing nucleoside triphosphate hydrolases"/>
    <property type="match status" value="1"/>
</dbReference>
<protein>
    <submittedName>
        <fullName evidence="3">TadA family conjugal transfer-associated ATPase</fullName>
    </submittedName>
</protein>
<sequence>MPFVAVPSFATARSPADADGTGRIVPASADERIAPWDTDDDRAQTDSSLDGVALHGADHGTPALAGNQCDVSALGPLAPFAAEPGVTDLFVNGESGLWVDDGRELRHRNEWEADERQARELAVGLIARGGRHIDEASPCVDVRLAGGIRVHAVLPPVSSTGTLISIRLPRAAGLSLNRLVDAGLCGDGERREALRERLRTTVMRRENLLITGAAGTGKTTLLAALLGEAPAHERIVVIEDVAELHIAHPHVVALEARQPNLEGAGRIGVESLVREALRMRPDRLVVGECRGAEIRELLGALNTGHDGGAGTMHANSLTDVPARLEALGALAGLGPEAVARQTVSAFDLVLHLERRDGLRRLAAVGRFAVGERGTLTVEEADALTDDASGPGW</sequence>
<dbReference type="OrthoDB" id="9810761at2"/>
<dbReference type="PANTHER" id="PTHR30486">
    <property type="entry name" value="TWITCHING MOTILITY PROTEIN PILT"/>
    <property type="match status" value="1"/>
</dbReference>
<gene>
    <name evidence="3" type="ORF">EEJ31_07235</name>
</gene>
<dbReference type="InterPro" id="IPR050921">
    <property type="entry name" value="T4SS_GSP_E_ATPase"/>
</dbReference>
<dbReference type="InterPro" id="IPR001482">
    <property type="entry name" value="T2SS/T4SS_dom"/>
</dbReference>
<organism evidence="3 4">
    <name type="scientific">Cryobacterium tepidiphilum</name>
    <dbReference type="NCBI Taxonomy" id="2486026"/>
    <lineage>
        <taxon>Bacteria</taxon>
        <taxon>Bacillati</taxon>
        <taxon>Actinomycetota</taxon>
        <taxon>Actinomycetes</taxon>
        <taxon>Micrococcales</taxon>
        <taxon>Microbacteriaceae</taxon>
        <taxon>Cryobacterium</taxon>
    </lineage>
</organism>
<dbReference type="EMBL" id="RDSR01000009">
    <property type="protein sequence ID" value="RNE62652.1"/>
    <property type="molecule type" value="Genomic_DNA"/>
</dbReference>
<dbReference type="Pfam" id="PF00437">
    <property type="entry name" value="T2SSE"/>
    <property type="match status" value="1"/>
</dbReference>
<dbReference type="GO" id="GO:0016887">
    <property type="term" value="F:ATP hydrolysis activity"/>
    <property type="evidence" value="ECO:0007669"/>
    <property type="project" value="InterPro"/>
</dbReference>
<dbReference type="Gene3D" id="3.40.50.300">
    <property type="entry name" value="P-loop containing nucleotide triphosphate hydrolases"/>
    <property type="match status" value="1"/>
</dbReference>
<dbReference type="InterPro" id="IPR022399">
    <property type="entry name" value="TadA-like_ATPase"/>
</dbReference>
<name>A0A3M8LCY1_9MICO</name>
<evidence type="ECO:0000313" key="3">
    <source>
        <dbReference type="EMBL" id="RNE62652.1"/>
    </source>
</evidence>
<evidence type="ECO:0000256" key="1">
    <source>
        <dbReference type="ARBA" id="ARBA00006611"/>
    </source>
</evidence>
<dbReference type="Gene3D" id="3.30.450.90">
    <property type="match status" value="1"/>
</dbReference>